<dbReference type="InterPro" id="IPR011032">
    <property type="entry name" value="GroES-like_sf"/>
</dbReference>
<dbReference type="InterPro" id="IPR016036">
    <property type="entry name" value="Malonyl_transacylase_ACP-bd"/>
</dbReference>
<evidence type="ECO:0000256" key="4">
    <source>
        <dbReference type="ARBA" id="ARBA00023268"/>
    </source>
</evidence>
<comment type="caution">
    <text evidence="8">The sequence shown here is derived from an EMBL/GenBank/DDBJ whole genome shotgun (WGS) entry which is preliminary data.</text>
</comment>
<dbReference type="InterPro" id="IPR049552">
    <property type="entry name" value="PKS_DH_N"/>
</dbReference>
<keyword evidence="9" id="KW-1185">Reference proteome</keyword>
<dbReference type="PROSITE" id="PS52019">
    <property type="entry name" value="PKS_MFAS_DH"/>
    <property type="match status" value="1"/>
</dbReference>
<feature type="active site" description="Proton donor; for dehydratase activity" evidence="5">
    <location>
        <position position="1086"/>
    </location>
</feature>
<accession>A0A5N5D1P7</accession>
<dbReference type="InterPro" id="IPR001227">
    <property type="entry name" value="Ac_transferase_dom_sf"/>
</dbReference>
<dbReference type="GO" id="GO:0016491">
    <property type="term" value="F:oxidoreductase activity"/>
    <property type="evidence" value="ECO:0007669"/>
    <property type="project" value="InterPro"/>
</dbReference>
<dbReference type="SMART" id="SM00827">
    <property type="entry name" value="PKS_AT"/>
    <property type="match status" value="1"/>
</dbReference>
<dbReference type="Gene3D" id="3.40.366.10">
    <property type="entry name" value="Malonyl-Coenzyme A Acyl Carrier Protein, domain 2"/>
    <property type="match status" value="1"/>
</dbReference>
<evidence type="ECO:0000256" key="1">
    <source>
        <dbReference type="ARBA" id="ARBA00022450"/>
    </source>
</evidence>
<dbReference type="InterPro" id="IPR056501">
    <property type="entry name" value="NAD-bd_HRPKS_sdrA"/>
</dbReference>
<dbReference type="PROSITE" id="PS00606">
    <property type="entry name" value="KS3_1"/>
    <property type="match status" value="1"/>
</dbReference>
<dbReference type="GO" id="GO:0004312">
    <property type="term" value="F:fatty acid synthase activity"/>
    <property type="evidence" value="ECO:0007669"/>
    <property type="project" value="TreeGrafter"/>
</dbReference>
<dbReference type="SMART" id="SM00825">
    <property type="entry name" value="PKS_KS"/>
    <property type="match status" value="1"/>
</dbReference>
<dbReference type="InterPro" id="IPR016035">
    <property type="entry name" value="Acyl_Trfase/lysoPLipase"/>
</dbReference>
<sequence length="1956" mass="206585">MNGKAKPMPLAIVGLSCRLPRGIHTPEAFWDFLTAAGSGRRGMPKERFDADAFYHPNPERAGTMNVKHGYFLDDDLRSFDAAFFNVAEEEAKAMDPQQLMLLECTYEALEDAGMPKEKVAGANVGTFMASSLSDYNIEQMRDTASEPVYAAIGGHMCMLSNRISHHFDLWGPSYTVDTACSSSLHALHLAGQSLQHGECEVAIIGACCLNLSPTRWIQLSKLGLINPDGRTLAFDHRVSSGYARGEGAACAILKPLDRALADDDRIYATVLGTGIGHGGRGPSITYPGSAAQMRLIREVYARAGLDPRDVAFVEAHAAGTAVGDPIEASAIGGVFGARDGPPLYIGSVKSNVGHLEAASGMVSLLKAVLMLDRRLIVPNADFEKPADNIDTCRWNMEVPVVTTPWPEGRHYVSVNNFGYGGSNSHCVLGRPPQEANGAADESGSQRRLFVLSAGDAAAASAARDRFCAYLEARPGVRMQDLAYTLGERRSRLRYRLAATASTADELRRALGGALCRRAPARAPRLAFVFTGQGAQWAGMGRALMDVYPVFASAMHAASACLDALGAPFALLDELRKPESCSRIHDAAVAQPAVTALQMALVELLRSWGVRPVAVVGHSSGEMAAAFAAGMLSLDAAMRAAYQRGQAVAGLKRRGAMVAVAAGAAQVQPLLDDVSGCAVVACENSPKSATVSGDERAVDDFVAVAEARGMQVRRLRVGVAYHSPHMHAVAEQYAAAIDGIEAAAPGVDFFSSVLGGAGGPDCGRAPYWVQNFTQRVRFTEALEALYAAGKPDVVVEIGPHSALRRPIAETLPRDVAYLAPLVRGVDGEASCLQLAGRLFELGVPVDLARVNTATNGKLVTDLPRYPWTRRPCAVESRVVSHHLRPPLPRHDLLGVLTPCSDRRTLTWRNVFSLSDFSWLHDHRLHGAPTFPLAGFATMAVEAAAQHAALRSIDDFAGVGVRSLRVLAPLTVQESAVHEMVTRLRPRSTLWSEFEVSSWCAAAREWQYHCVGLVATTRRSSVGPHSGAADPDTRPVELGAFYDALRPARGPAFRNIRELHASPATADAVVEMPMQYDARLIVHPTLLDTLIQVAEPLRAGAAAVAVDSLHVSRSLLDVAPHALLRARAWVDDDGATCSAQASSGSTVLLQLRRLALAAIPPAASSARCYRMTWQPLPETAADSSPPPPPVTIVHGDASSVAFAHAVQAALLQLPNPPPSVTCTSFAALGDPSRQFCVVVCDAASAPPLLASIPDDDALAQVRCLLLDAAAVLWVSSAAAPESGLVTGLARTLRFEAAACVATLHLAAAQDMAPAAVRVADVVGIMVAGTAEREFADAGGRLSVPRVLADKRVSAIVAGRRPALRDVCITESSRLKAAGRDDDEEPAWWFEEDGAVGALADGDMEIRVAAATLEAGLEMTACSGVVVRLGAAAAAGPFAVGDRVCAIARGPLRTRARCCCSVAAKLSPDVPFSLAATIPSAYLAAYFALKDVASLRPAERVLVLAATDADGETAVGIAKMLGADVIRASGSSVEVEDGVLEASLALHGGSVDVVLNMCPGAEVLRLAVEVLAPGGRLVDLGRHGASPQTALLDFAELGRRAVTIATVDRVRLPARIRPVLGAVVELFNTGRIRRPVQPAVVPFSQLASILSSGQLTVVELEDGAKVKFEPGPAARRLRPDGSYIIVGGTGGLGRTIASWMVRQGARRIVLLSRSGRVDSKVRDLLESAKPASISVEACDVCDEDQLVRVLRAAAPVYGVVHSAMALRDTLFENMTLSDYTSVLHPKVAGAWALHRALSTASPNPLDFFILLSSASGIVGVRGQAAYAAASTFLDAFARHLRAVHGVPATSLDLAAVRGVGYIAENADTIRTQDILRNIGHAGESLDEADVLALVAAAVAGAMDVDLQCITGLGSGDVMDPKFAMLPRHPVQPEPSSGLPSLAVVLRRARSVEEMWFSTA</sequence>
<dbReference type="Gene3D" id="3.90.180.10">
    <property type="entry name" value="Medium-chain alcohol dehydrogenases, catalytic domain"/>
    <property type="match status" value="1"/>
</dbReference>
<dbReference type="Pfam" id="PF00109">
    <property type="entry name" value="ketoacyl-synt"/>
    <property type="match status" value="1"/>
</dbReference>
<dbReference type="Pfam" id="PF13602">
    <property type="entry name" value="ADH_zinc_N_2"/>
    <property type="match status" value="1"/>
</dbReference>
<dbReference type="InterPro" id="IPR050091">
    <property type="entry name" value="PKS_NRPS_Biosynth_Enz"/>
</dbReference>
<dbReference type="CDD" id="cd05195">
    <property type="entry name" value="enoyl_red"/>
    <property type="match status" value="1"/>
</dbReference>
<evidence type="ECO:0000256" key="3">
    <source>
        <dbReference type="ARBA" id="ARBA00022679"/>
    </source>
</evidence>
<dbReference type="InterPro" id="IPR020807">
    <property type="entry name" value="PKS_DH"/>
</dbReference>
<dbReference type="PANTHER" id="PTHR43775:SF13">
    <property type="entry name" value="POLYKETIDE SYNTHASE 1"/>
    <property type="match status" value="1"/>
</dbReference>
<dbReference type="InterPro" id="IPR014030">
    <property type="entry name" value="Ketoacyl_synth_N"/>
</dbReference>
<dbReference type="SMART" id="SM00826">
    <property type="entry name" value="PKS_DH"/>
    <property type="match status" value="1"/>
</dbReference>
<dbReference type="GO" id="GO:0006633">
    <property type="term" value="P:fatty acid biosynthetic process"/>
    <property type="evidence" value="ECO:0007669"/>
    <property type="project" value="InterPro"/>
</dbReference>
<dbReference type="Pfam" id="PF02801">
    <property type="entry name" value="Ketoacyl-synt_C"/>
    <property type="match status" value="1"/>
</dbReference>
<dbReference type="Gene3D" id="3.40.50.720">
    <property type="entry name" value="NAD(P)-binding Rossmann-like Domain"/>
    <property type="match status" value="1"/>
</dbReference>
<dbReference type="SUPFAM" id="SSF55048">
    <property type="entry name" value="Probable ACP-binding domain of malonyl-CoA ACP transacylase"/>
    <property type="match status" value="1"/>
</dbReference>
<dbReference type="GO" id="GO:0004315">
    <property type="term" value="F:3-oxoacyl-[acyl-carrier-protein] synthase activity"/>
    <property type="evidence" value="ECO:0007669"/>
    <property type="project" value="InterPro"/>
</dbReference>
<dbReference type="SUPFAM" id="SSF53901">
    <property type="entry name" value="Thiolase-like"/>
    <property type="match status" value="1"/>
</dbReference>
<keyword evidence="3" id="KW-0808">Transferase</keyword>
<dbReference type="Pfam" id="PF16197">
    <property type="entry name" value="KAsynt_C_assoc"/>
    <property type="match status" value="1"/>
</dbReference>
<dbReference type="Pfam" id="PF14765">
    <property type="entry name" value="PS-DH"/>
    <property type="match status" value="1"/>
</dbReference>
<dbReference type="Gene3D" id="3.40.47.10">
    <property type="match status" value="1"/>
</dbReference>
<reference evidence="8 9" key="1">
    <citation type="journal article" date="2019" name="Sci. Rep.">
        <title>A multi-omics analysis of the grapevine pathogen Lasiodiplodia theobromae reveals that temperature affects the expression of virulence- and pathogenicity-related genes.</title>
        <authorList>
            <person name="Felix C."/>
            <person name="Meneses R."/>
            <person name="Goncalves M.F.M."/>
            <person name="Tilleman L."/>
            <person name="Duarte A.S."/>
            <person name="Jorrin-Novo J.V."/>
            <person name="Van de Peer Y."/>
            <person name="Deforce D."/>
            <person name="Van Nieuwerburgh F."/>
            <person name="Esteves A.C."/>
            <person name="Alves A."/>
        </authorList>
    </citation>
    <scope>NUCLEOTIDE SEQUENCE [LARGE SCALE GENOMIC DNA]</scope>
    <source>
        <strain evidence="8 9">LA-SOL3</strain>
    </source>
</reference>
<dbReference type="InterPro" id="IPR036291">
    <property type="entry name" value="NAD(P)-bd_dom_sf"/>
</dbReference>
<dbReference type="SUPFAM" id="SSF50129">
    <property type="entry name" value="GroES-like"/>
    <property type="match status" value="1"/>
</dbReference>
<dbReference type="InterPro" id="IPR042104">
    <property type="entry name" value="PKS_dehydratase_sf"/>
</dbReference>
<evidence type="ECO:0000313" key="8">
    <source>
        <dbReference type="EMBL" id="KAB2571619.1"/>
    </source>
</evidence>
<dbReference type="PANTHER" id="PTHR43775">
    <property type="entry name" value="FATTY ACID SYNTHASE"/>
    <property type="match status" value="1"/>
</dbReference>
<dbReference type="Proteomes" id="UP000325902">
    <property type="component" value="Unassembled WGS sequence"/>
</dbReference>
<dbReference type="InterPro" id="IPR018201">
    <property type="entry name" value="Ketoacyl_synth_AS"/>
</dbReference>
<dbReference type="InterPro" id="IPR013968">
    <property type="entry name" value="PKS_KR"/>
</dbReference>
<dbReference type="InterPro" id="IPR016039">
    <property type="entry name" value="Thiolase-like"/>
</dbReference>
<dbReference type="SUPFAM" id="SSF51735">
    <property type="entry name" value="NAD(P)-binding Rossmann-fold domains"/>
    <property type="match status" value="2"/>
</dbReference>
<dbReference type="InterPro" id="IPR057326">
    <property type="entry name" value="KR_dom"/>
</dbReference>
<keyword evidence="1" id="KW-0596">Phosphopantetheine</keyword>
<feature type="domain" description="Ketosynthase family 3 (KS3)" evidence="6">
    <location>
        <begin position="7"/>
        <end position="430"/>
    </location>
</feature>
<dbReference type="GO" id="GO:0044550">
    <property type="term" value="P:secondary metabolite biosynthetic process"/>
    <property type="evidence" value="ECO:0007669"/>
    <property type="project" value="TreeGrafter"/>
</dbReference>
<dbReference type="SMART" id="SM00829">
    <property type="entry name" value="PKS_ER"/>
    <property type="match status" value="1"/>
</dbReference>
<dbReference type="PROSITE" id="PS51257">
    <property type="entry name" value="PROKAR_LIPOPROTEIN"/>
    <property type="match status" value="1"/>
</dbReference>
<evidence type="ECO:0000313" key="9">
    <source>
        <dbReference type="Proteomes" id="UP000325902"/>
    </source>
</evidence>
<dbReference type="EMBL" id="VCHE01000097">
    <property type="protein sequence ID" value="KAB2571619.1"/>
    <property type="molecule type" value="Genomic_DNA"/>
</dbReference>
<dbReference type="SUPFAM" id="SSF52151">
    <property type="entry name" value="FabD/lysophospholipase-like"/>
    <property type="match status" value="1"/>
</dbReference>
<feature type="domain" description="PKS/mFAS DH" evidence="7">
    <location>
        <begin position="889"/>
        <end position="1163"/>
    </location>
</feature>
<dbReference type="InterPro" id="IPR020843">
    <property type="entry name" value="ER"/>
</dbReference>
<protein>
    <submittedName>
        <fullName evidence="8">Reducing polyketide synthase PKS2</fullName>
    </submittedName>
</protein>
<dbReference type="InterPro" id="IPR014043">
    <property type="entry name" value="Acyl_transferase_dom"/>
</dbReference>
<dbReference type="FunFam" id="3.40.366.10:FF:000002">
    <property type="entry name" value="Probable polyketide synthase 2"/>
    <property type="match status" value="1"/>
</dbReference>
<evidence type="ECO:0000256" key="5">
    <source>
        <dbReference type="PROSITE-ProRule" id="PRU01363"/>
    </source>
</evidence>
<evidence type="ECO:0000256" key="2">
    <source>
        <dbReference type="ARBA" id="ARBA00022553"/>
    </source>
</evidence>
<evidence type="ECO:0000259" key="7">
    <source>
        <dbReference type="PROSITE" id="PS52019"/>
    </source>
</evidence>
<dbReference type="InterPro" id="IPR020841">
    <property type="entry name" value="PKS_Beta-ketoAc_synthase_dom"/>
</dbReference>
<dbReference type="PROSITE" id="PS52004">
    <property type="entry name" value="KS3_2"/>
    <property type="match status" value="1"/>
</dbReference>
<keyword evidence="4" id="KW-0511">Multifunctional enzyme</keyword>
<keyword evidence="2" id="KW-0597">Phosphoprotein</keyword>
<dbReference type="Pfam" id="PF21089">
    <property type="entry name" value="PKS_DH_N"/>
    <property type="match status" value="1"/>
</dbReference>
<dbReference type="InterPro" id="IPR049900">
    <property type="entry name" value="PKS_mFAS_DH"/>
</dbReference>
<dbReference type="Pfam" id="PF08659">
    <property type="entry name" value="KR"/>
    <property type="match status" value="1"/>
</dbReference>
<dbReference type="Pfam" id="PF23114">
    <property type="entry name" value="NAD-bd_HRPKS_sdrA"/>
    <property type="match status" value="1"/>
</dbReference>
<dbReference type="InterPro" id="IPR014031">
    <property type="entry name" value="Ketoacyl_synth_C"/>
</dbReference>
<dbReference type="OrthoDB" id="329835at2759"/>
<feature type="region of interest" description="N-terminal hotdog fold" evidence="5">
    <location>
        <begin position="889"/>
        <end position="1019"/>
    </location>
</feature>
<organism evidence="8 9">
    <name type="scientific">Lasiodiplodia theobromae</name>
    <dbReference type="NCBI Taxonomy" id="45133"/>
    <lineage>
        <taxon>Eukaryota</taxon>
        <taxon>Fungi</taxon>
        <taxon>Dikarya</taxon>
        <taxon>Ascomycota</taxon>
        <taxon>Pezizomycotina</taxon>
        <taxon>Dothideomycetes</taxon>
        <taxon>Dothideomycetes incertae sedis</taxon>
        <taxon>Botryosphaeriales</taxon>
        <taxon>Botryosphaeriaceae</taxon>
        <taxon>Lasiodiplodia</taxon>
    </lineage>
</organism>
<evidence type="ECO:0000259" key="6">
    <source>
        <dbReference type="PROSITE" id="PS52004"/>
    </source>
</evidence>
<proteinExistence type="predicted"/>
<dbReference type="Pfam" id="PF00698">
    <property type="entry name" value="Acyl_transf_1"/>
    <property type="match status" value="1"/>
</dbReference>
<dbReference type="Gene3D" id="3.30.70.3290">
    <property type="match status" value="1"/>
</dbReference>
<feature type="region of interest" description="C-terminal hotdog fold" evidence="5">
    <location>
        <begin position="1031"/>
        <end position="1163"/>
    </location>
</feature>
<dbReference type="SMART" id="SM00822">
    <property type="entry name" value="PKS_KR"/>
    <property type="match status" value="1"/>
</dbReference>
<name>A0A5N5D1P7_9PEZI</name>
<dbReference type="CDD" id="cd00833">
    <property type="entry name" value="PKS"/>
    <property type="match status" value="1"/>
</dbReference>
<dbReference type="Gene3D" id="3.10.129.110">
    <property type="entry name" value="Polyketide synthase dehydratase"/>
    <property type="match status" value="1"/>
</dbReference>
<dbReference type="InterPro" id="IPR032821">
    <property type="entry name" value="PKS_assoc"/>
</dbReference>
<gene>
    <name evidence="8" type="primary">PKS2_0</name>
    <name evidence="8" type="ORF">DBV05_g9745</name>
</gene>
<feature type="active site" description="Proton acceptor; for dehydratase activity" evidence="5">
    <location>
        <position position="921"/>
    </location>
</feature>
<dbReference type="InterPro" id="IPR049551">
    <property type="entry name" value="PKS_DH_C"/>
</dbReference>